<gene>
    <name evidence="1" type="ORF">IAA04_10925</name>
</gene>
<sequence length="131" mass="15562">MEVYDYSNKKTFDDLSIEVDCLTEKERMELSKELIRIREKHENDNKAHWLNWFESSILPILKEFAEMTESLLEIDVNEQSLINISLKNNYSINITENCMVKFILQLAQHISVEAKDNEVIFSFTFDCNKYI</sequence>
<proteinExistence type="predicted"/>
<protein>
    <submittedName>
        <fullName evidence="1">Uncharacterized protein</fullName>
    </submittedName>
</protein>
<dbReference type="AlphaFoldDB" id="A0A9D2T7I5"/>
<evidence type="ECO:0000313" key="1">
    <source>
        <dbReference type="EMBL" id="HJC48554.1"/>
    </source>
</evidence>
<reference evidence="1" key="2">
    <citation type="submission" date="2021-04" db="EMBL/GenBank/DDBJ databases">
        <authorList>
            <person name="Gilroy R."/>
        </authorList>
    </citation>
    <scope>NUCLEOTIDE SEQUENCE</scope>
    <source>
        <strain evidence="1">CHK183-5548</strain>
    </source>
</reference>
<comment type="caution">
    <text evidence="1">The sequence shown here is derived from an EMBL/GenBank/DDBJ whole genome shotgun (WGS) entry which is preliminary data.</text>
</comment>
<organism evidence="1 2">
    <name type="scientific">Candidatus Lachnoclostridium pullistercoris</name>
    <dbReference type="NCBI Taxonomy" id="2838632"/>
    <lineage>
        <taxon>Bacteria</taxon>
        <taxon>Bacillati</taxon>
        <taxon>Bacillota</taxon>
        <taxon>Clostridia</taxon>
        <taxon>Lachnospirales</taxon>
        <taxon>Lachnospiraceae</taxon>
    </lineage>
</organism>
<accession>A0A9D2T7I5</accession>
<reference evidence="1" key="1">
    <citation type="journal article" date="2021" name="PeerJ">
        <title>Extensive microbial diversity within the chicken gut microbiome revealed by metagenomics and culture.</title>
        <authorList>
            <person name="Gilroy R."/>
            <person name="Ravi A."/>
            <person name="Getino M."/>
            <person name="Pursley I."/>
            <person name="Horton D.L."/>
            <person name="Alikhan N.F."/>
            <person name="Baker D."/>
            <person name="Gharbi K."/>
            <person name="Hall N."/>
            <person name="Watson M."/>
            <person name="Adriaenssens E.M."/>
            <person name="Foster-Nyarko E."/>
            <person name="Jarju S."/>
            <person name="Secka A."/>
            <person name="Antonio M."/>
            <person name="Oren A."/>
            <person name="Chaudhuri R.R."/>
            <person name="La Ragione R."/>
            <person name="Hildebrand F."/>
            <person name="Pallen M.J."/>
        </authorList>
    </citation>
    <scope>NUCLEOTIDE SEQUENCE</scope>
    <source>
        <strain evidence="1">CHK183-5548</strain>
    </source>
</reference>
<dbReference type="Proteomes" id="UP000823883">
    <property type="component" value="Unassembled WGS sequence"/>
</dbReference>
<evidence type="ECO:0000313" key="2">
    <source>
        <dbReference type="Proteomes" id="UP000823883"/>
    </source>
</evidence>
<dbReference type="EMBL" id="DWWL01000071">
    <property type="protein sequence ID" value="HJC48554.1"/>
    <property type="molecule type" value="Genomic_DNA"/>
</dbReference>
<name>A0A9D2T7I5_9FIRM</name>